<accession>A0A6G1CIV2</accession>
<sequence>MVRCYAVGARARRLGWPREMETVGQRQHAVGREGRAKKERAKFWADSREMKGRARLARNGG</sequence>
<comment type="caution">
    <text evidence="1">The sequence shown here is derived from an EMBL/GenBank/DDBJ whole genome shotgun (WGS) entry which is preliminary data.</text>
</comment>
<evidence type="ECO:0000313" key="1">
    <source>
        <dbReference type="EMBL" id="KAF0900070.1"/>
    </source>
</evidence>
<reference evidence="1 2" key="1">
    <citation type="submission" date="2019-11" db="EMBL/GenBank/DDBJ databases">
        <title>Whole genome sequence of Oryza granulata.</title>
        <authorList>
            <person name="Li W."/>
        </authorList>
    </citation>
    <scope>NUCLEOTIDE SEQUENCE [LARGE SCALE GENOMIC DNA]</scope>
    <source>
        <strain evidence="2">cv. Menghai</strain>
        <tissue evidence="1">Leaf</tissue>
    </source>
</reference>
<gene>
    <name evidence="1" type="ORF">E2562_026806</name>
</gene>
<protein>
    <submittedName>
        <fullName evidence="1">Uncharacterized protein</fullName>
    </submittedName>
</protein>
<dbReference type="AlphaFoldDB" id="A0A6G1CIV2"/>
<evidence type="ECO:0000313" key="2">
    <source>
        <dbReference type="Proteomes" id="UP000479710"/>
    </source>
</evidence>
<dbReference type="EMBL" id="SPHZ02000009">
    <property type="protein sequence ID" value="KAF0900070.1"/>
    <property type="molecule type" value="Genomic_DNA"/>
</dbReference>
<keyword evidence="2" id="KW-1185">Reference proteome</keyword>
<dbReference type="Proteomes" id="UP000479710">
    <property type="component" value="Unassembled WGS sequence"/>
</dbReference>
<name>A0A6G1CIV2_9ORYZ</name>
<proteinExistence type="predicted"/>
<organism evidence="1 2">
    <name type="scientific">Oryza meyeriana var. granulata</name>
    <dbReference type="NCBI Taxonomy" id="110450"/>
    <lineage>
        <taxon>Eukaryota</taxon>
        <taxon>Viridiplantae</taxon>
        <taxon>Streptophyta</taxon>
        <taxon>Embryophyta</taxon>
        <taxon>Tracheophyta</taxon>
        <taxon>Spermatophyta</taxon>
        <taxon>Magnoliopsida</taxon>
        <taxon>Liliopsida</taxon>
        <taxon>Poales</taxon>
        <taxon>Poaceae</taxon>
        <taxon>BOP clade</taxon>
        <taxon>Oryzoideae</taxon>
        <taxon>Oryzeae</taxon>
        <taxon>Oryzinae</taxon>
        <taxon>Oryza</taxon>
        <taxon>Oryza meyeriana</taxon>
    </lineage>
</organism>